<dbReference type="InterPro" id="IPR001279">
    <property type="entry name" value="Metallo-B-lactamas"/>
</dbReference>
<evidence type="ECO:0000256" key="5">
    <source>
        <dbReference type="ARBA" id="ARBA00022801"/>
    </source>
</evidence>
<keyword evidence="5 7" id="KW-0378">Hydrolase</keyword>
<dbReference type="AlphaFoldDB" id="A0A0K0XX36"/>
<evidence type="ECO:0000256" key="4">
    <source>
        <dbReference type="ARBA" id="ARBA00022723"/>
    </source>
</evidence>
<dbReference type="PANTHER" id="PTHR43705">
    <property type="entry name" value="HYDROXYACYLGLUTATHIONE HYDROLASE"/>
    <property type="match status" value="1"/>
</dbReference>
<feature type="binding site" evidence="7">
    <location>
        <position position="112"/>
    </location>
    <ligand>
        <name>Zn(2+)</name>
        <dbReference type="ChEBI" id="CHEBI:29105"/>
        <label>1</label>
    </ligand>
</feature>
<feature type="binding site" evidence="7">
    <location>
        <position position="129"/>
    </location>
    <ligand>
        <name>Zn(2+)</name>
        <dbReference type="ChEBI" id="CHEBI:29105"/>
        <label>2</label>
    </ligand>
</feature>
<evidence type="ECO:0000256" key="6">
    <source>
        <dbReference type="ARBA" id="ARBA00022833"/>
    </source>
</evidence>
<dbReference type="GO" id="GO:0004416">
    <property type="term" value="F:hydroxyacylglutathione hydrolase activity"/>
    <property type="evidence" value="ECO:0007669"/>
    <property type="project" value="UniProtKB-UniRule"/>
</dbReference>
<evidence type="ECO:0000256" key="7">
    <source>
        <dbReference type="HAMAP-Rule" id="MF_01374"/>
    </source>
</evidence>
<dbReference type="InterPro" id="IPR036866">
    <property type="entry name" value="RibonucZ/Hydroxyglut_hydro"/>
</dbReference>
<dbReference type="UniPathway" id="UPA00619">
    <property type="reaction ID" value="UER00676"/>
</dbReference>
<comment type="pathway">
    <text evidence="2 7">Secondary metabolite metabolism; methylglyoxal degradation; (R)-lactate from methylglyoxal: step 2/2.</text>
</comment>
<evidence type="ECO:0000256" key="3">
    <source>
        <dbReference type="ARBA" id="ARBA00006759"/>
    </source>
</evidence>
<feature type="binding site" evidence="7">
    <location>
        <position position="56"/>
    </location>
    <ligand>
        <name>Zn(2+)</name>
        <dbReference type="ChEBI" id="CHEBI:29105"/>
        <label>1</label>
    </ligand>
</feature>
<dbReference type="InterPro" id="IPR017782">
    <property type="entry name" value="Hydroxyacylglutathione_Hdrlase"/>
</dbReference>
<evidence type="ECO:0000313" key="9">
    <source>
        <dbReference type="Proteomes" id="UP000066624"/>
    </source>
</evidence>
<feature type="binding site" evidence="7">
    <location>
        <position position="59"/>
    </location>
    <ligand>
        <name>Zn(2+)</name>
        <dbReference type="ChEBI" id="CHEBI:29105"/>
        <label>2</label>
    </ligand>
</feature>
<keyword evidence="6 7" id="KW-0862">Zinc</keyword>
<dbReference type="Proteomes" id="UP000066624">
    <property type="component" value="Chromosome"/>
</dbReference>
<dbReference type="Gene3D" id="3.60.15.10">
    <property type="entry name" value="Ribonuclease Z/Hydroxyacylglutathione hydrolase-like"/>
    <property type="match status" value="1"/>
</dbReference>
<dbReference type="InterPro" id="IPR032282">
    <property type="entry name" value="HAGH_C"/>
</dbReference>
<dbReference type="SMART" id="SM00849">
    <property type="entry name" value="Lactamase_B"/>
    <property type="match status" value="1"/>
</dbReference>
<comment type="cofactor">
    <cofactor evidence="7">
        <name>Zn(2+)</name>
        <dbReference type="ChEBI" id="CHEBI:29105"/>
    </cofactor>
    <text evidence="7">Binds 2 Zn(2+) ions per subunit.</text>
</comment>
<dbReference type="KEGG" id="wma:WM2015_1876"/>
<comment type="subunit">
    <text evidence="7">Monomer.</text>
</comment>
<dbReference type="NCBIfam" id="TIGR03413">
    <property type="entry name" value="GSH_gloB"/>
    <property type="match status" value="1"/>
</dbReference>
<dbReference type="CDD" id="cd07723">
    <property type="entry name" value="hydroxyacylglutathione_hydrolase_MBL-fold"/>
    <property type="match status" value="1"/>
</dbReference>
<dbReference type="STRING" id="1579979.WM2015_1876"/>
<keyword evidence="9" id="KW-1185">Reference proteome</keyword>
<dbReference type="GO" id="GO:0019243">
    <property type="term" value="P:methylglyoxal catabolic process to D-lactate via S-lactoyl-glutathione"/>
    <property type="evidence" value="ECO:0007669"/>
    <property type="project" value="UniProtKB-UniRule"/>
</dbReference>
<comment type="similarity">
    <text evidence="3 7">Belongs to the metallo-beta-lactamase superfamily. Glyoxalase II family.</text>
</comment>
<dbReference type="PIRSF" id="PIRSF005457">
    <property type="entry name" value="Glx"/>
    <property type="match status" value="1"/>
</dbReference>
<proteinExistence type="inferred from homology"/>
<evidence type="ECO:0000313" key="8">
    <source>
        <dbReference type="EMBL" id="AKS42243.1"/>
    </source>
</evidence>
<feature type="binding site" evidence="7">
    <location>
        <position position="129"/>
    </location>
    <ligand>
        <name>Zn(2+)</name>
        <dbReference type="ChEBI" id="CHEBI:29105"/>
        <label>1</label>
    </ligand>
</feature>
<dbReference type="OrthoDB" id="9802248at2"/>
<organism evidence="8 9">
    <name type="scientific">Wenzhouxiangella marina</name>
    <dbReference type="NCBI Taxonomy" id="1579979"/>
    <lineage>
        <taxon>Bacteria</taxon>
        <taxon>Pseudomonadati</taxon>
        <taxon>Pseudomonadota</taxon>
        <taxon>Gammaproteobacteria</taxon>
        <taxon>Chromatiales</taxon>
        <taxon>Wenzhouxiangellaceae</taxon>
        <taxon>Wenzhouxiangella</taxon>
    </lineage>
</organism>
<reference evidence="8 9" key="1">
    <citation type="submission" date="2015-07" db="EMBL/GenBank/DDBJ databases">
        <authorList>
            <person name="Noorani M."/>
        </authorList>
    </citation>
    <scope>NUCLEOTIDE SEQUENCE [LARGE SCALE GENOMIC DNA]</scope>
    <source>
        <strain evidence="8 9">KCTC 42284</strain>
    </source>
</reference>
<dbReference type="PATRIC" id="fig|1579979.3.peg.1919"/>
<dbReference type="EMBL" id="CP012154">
    <property type="protein sequence ID" value="AKS42243.1"/>
    <property type="molecule type" value="Genomic_DNA"/>
</dbReference>
<comment type="function">
    <text evidence="7">Thiolesterase that catalyzes the hydrolysis of S-D-lactoyl-glutathione to form glutathione and D-lactic acid.</text>
</comment>
<dbReference type="Pfam" id="PF16123">
    <property type="entry name" value="HAGH_C"/>
    <property type="match status" value="1"/>
</dbReference>
<gene>
    <name evidence="7" type="primary">gloB</name>
    <name evidence="8" type="ORF">WM2015_1876</name>
</gene>
<feature type="binding site" evidence="7">
    <location>
        <position position="167"/>
    </location>
    <ligand>
        <name>Zn(2+)</name>
        <dbReference type="ChEBI" id="CHEBI:29105"/>
        <label>2</label>
    </ligand>
</feature>
<dbReference type="Pfam" id="PF00753">
    <property type="entry name" value="Lactamase_B"/>
    <property type="match status" value="1"/>
</dbReference>
<dbReference type="InterPro" id="IPR050110">
    <property type="entry name" value="Glyoxalase_II_hydrolase"/>
</dbReference>
<dbReference type="SUPFAM" id="SSF56281">
    <property type="entry name" value="Metallo-hydrolase/oxidoreductase"/>
    <property type="match status" value="1"/>
</dbReference>
<name>A0A0K0XX36_9GAMM</name>
<dbReference type="EC" id="3.1.2.6" evidence="7"/>
<feature type="binding site" evidence="7">
    <location>
        <position position="58"/>
    </location>
    <ligand>
        <name>Zn(2+)</name>
        <dbReference type="ChEBI" id="CHEBI:29105"/>
        <label>2</label>
    </ligand>
</feature>
<dbReference type="GO" id="GO:0046872">
    <property type="term" value="F:metal ion binding"/>
    <property type="evidence" value="ECO:0007669"/>
    <property type="project" value="UniProtKB-KW"/>
</dbReference>
<accession>A0A0K0XX36</accession>
<evidence type="ECO:0000256" key="2">
    <source>
        <dbReference type="ARBA" id="ARBA00004963"/>
    </source>
</evidence>
<dbReference type="PANTHER" id="PTHR43705:SF1">
    <property type="entry name" value="HYDROXYACYLGLUTATHIONE HYDROLASE GLOB"/>
    <property type="match status" value="1"/>
</dbReference>
<keyword evidence="4 7" id="KW-0479">Metal-binding</keyword>
<dbReference type="HAMAP" id="MF_01374">
    <property type="entry name" value="Glyoxalase_2"/>
    <property type="match status" value="1"/>
</dbReference>
<dbReference type="InterPro" id="IPR035680">
    <property type="entry name" value="Clx_II_MBL"/>
</dbReference>
<protein>
    <recommendedName>
        <fullName evidence="7">Hydroxyacylglutathione hydrolase</fullName>
        <ecNumber evidence="7">3.1.2.6</ecNumber>
    </recommendedName>
    <alternativeName>
        <fullName evidence="7">Glyoxalase II</fullName>
        <shortName evidence="7">Glx II</shortName>
    </alternativeName>
</protein>
<evidence type="ECO:0000256" key="1">
    <source>
        <dbReference type="ARBA" id="ARBA00001623"/>
    </source>
</evidence>
<comment type="catalytic activity">
    <reaction evidence="1 7">
        <text>an S-(2-hydroxyacyl)glutathione + H2O = a 2-hydroxy carboxylate + glutathione + H(+)</text>
        <dbReference type="Rhea" id="RHEA:21864"/>
        <dbReference type="ChEBI" id="CHEBI:15377"/>
        <dbReference type="ChEBI" id="CHEBI:15378"/>
        <dbReference type="ChEBI" id="CHEBI:57925"/>
        <dbReference type="ChEBI" id="CHEBI:58896"/>
        <dbReference type="ChEBI" id="CHEBI:71261"/>
        <dbReference type="EC" id="3.1.2.6"/>
    </reaction>
</comment>
<dbReference type="RefSeq" id="WP_049725821.1">
    <property type="nucleotide sequence ID" value="NZ_CP012154.1"/>
</dbReference>
<sequence>MSLTIDAIPILDSNYVWALHDDRHALLVDPGRAEEPLAWLAARGLELTGLLITHHHWDHTNGIDGILEQGRVPVYGPRDSRIPQVDRPLAEGDTLRLAQPRVELSILDVPGHTSIHLAYVGEDFLLCGDTLFSVGCGRMFEGRPEQFVASLDKLAALPDGTRVFCTHEYTEANCRFALQVEPDNEALVARSEQARQQRKSGRITLPSTIGEERRVNPFLRVREPGVIEAAKRHDPACTGSPESVFATIRAWKDRS</sequence>
<feature type="binding site" evidence="7">
    <location>
        <position position="54"/>
    </location>
    <ligand>
        <name>Zn(2+)</name>
        <dbReference type="ChEBI" id="CHEBI:29105"/>
        <label>1</label>
    </ligand>
</feature>